<organism evidence="2 3">
    <name type="scientific">Pleurodeles waltl</name>
    <name type="common">Iberian ribbed newt</name>
    <dbReference type="NCBI Taxonomy" id="8319"/>
    <lineage>
        <taxon>Eukaryota</taxon>
        <taxon>Metazoa</taxon>
        <taxon>Chordata</taxon>
        <taxon>Craniata</taxon>
        <taxon>Vertebrata</taxon>
        <taxon>Euteleostomi</taxon>
        <taxon>Amphibia</taxon>
        <taxon>Batrachia</taxon>
        <taxon>Caudata</taxon>
        <taxon>Salamandroidea</taxon>
        <taxon>Salamandridae</taxon>
        <taxon>Pleurodelinae</taxon>
        <taxon>Pleurodeles</taxon>
    </lineage>
</organism>
<dbReference type="AlphaFoldDB" id="A0AAV7NC29"/>
<evidence type="ECO:0000313" key="3">
    <source>
        <dbReference type="Proteomes" id="UP001066276"/>
    </source>
</evidence>
<gene>
    <name evidence="2" type="ORF">NDU88_000684</name>
</gene>
<dbReference type="EMBL" id="JANPWB010000012">
    <property type="protein sequence ID" value="KAJ1112420.1"/>
    <property type="molecule type" value="Genomic_DNA"/>
</dbReference>
<feature type="region of interest" description="Disordered" evidence="1">
    <location>
        <begin position="42"/>
        <end position="98"/>
    </location>
</feature>
<dbReference type="PROSITE" id="PS51257">
    <property type="entry name" value="PROKAR_LIPOPROTEIN"/>
    <property type="match status" value="1"/>
</dbReference>
<name>A0AAV7NC29_PLEWA</name>
<keyword evidence="3" id="KW-1185">Reference proteome</keyword>
<dbReference type="Proteomes" id="UP001066276">
    <property type="component" value="Chromosome 8"/>
</dbReference>
<proteinExistence type="predicted"/>
<protein>
    <submittedName>
        <fullName evidence="2">Uncharacterized protein</fullName>
    </submittedName>
</protein>
<accession>A0AAV7NC29</accession>
<evidence type="ECO:0000313" key="2">
    <source>
        <dbReference type="EMBL" id="KAJ1112420.1"/>
    </source>
</evidence>
<sequence>MTTAHSRLGRRNLGTQPHLTGAVAACYYILRREGAVCDTLRDTSPQHCTRHGARTASGDSPGPGQRNPMHGSLARSGEGHDSSVADASVGEILAIGPQ</sequence>
<comment type="caution">
    <text evidence="2">The sequence shown here is derived from an EMBL/GenBank/DDBJ whole genome shotgun (WGS) entry which is preliminary data.</text>
</comment>
<evidence type="ECO:0000256" key="1">
    <source>
        <dbReference type="SAM" id="MobiDB-lite"/>
    </source>
</evidence>
<reference evidence="2" key="1">
    <citation type="journal article" date="2022" name="bioRxiv">
        <title>Sequencing and chromosome-scale assembly of the giantPleurodeles waltlgenome.</title>
        <authorList>
            <person name="Brown T."/>
            <person name="Elewa A."/>
            <person name="Iarovenko S."/>
            <person name="Subramanian E."/>
            <person name="Araus A.J."/>
            <person name="Petzold A."/>
            <person name="Susuki M."/>
            <person name="Suzuki K.-i.T."/>
            <person name="Hayashi T."/>
            <person name="Toyoda A."/>
            <person name="Oliveira C."/>
            <person name="Osipova E."/>
            <person name="Leigh N.D."/>
            <person name="Simon A."/>
            <person name="Yun M.H."/>
        </authorList>
    </citation>
    <scope>NUCLEOTIDE SEQUENCE</scope>
    <source>
        <strain evidence="2">20211129_DDA</strain>
        <tissue evidence="2">Liver</tissue>
    </source>
</reference>